<dbReference type="AlphaFoldDB" id="A0A0F9VEH9"/>
<gene>
    <name evidence="1" type="ORF">LCGC14_0094860</name>
</gene>
<protein>
    <submittedName>
        <fullName evidence="1">Uncharacterized protein</fullName>
    </submittedName>
</protein>
<comment type="caution">
    <text evidence="1">The sequence shown here is derived from an EMBL/GenBank/DDBJ whole genome shotgun (WGS) entry which is preliminary data.</text>
</comment>
<sequence>MVDRYKKATLLGVGLDNDDGDVRMSRGRNFRLVGGSQETHGSMQEQCIKFNEKLDTKGKQLIDLERKEFLDMADECGMNVVEPRKRRTPKPEGEA</sequence>
<reference evidence="1" key="1">
    <citation type="journal article" date="2015" name="Nature">
        <title>Complex archaea that bridge the gap between prokaryotes and eukaryotes.</title>
        <authorList>
            <person name="Spang A."/>
            <person name="Saw J.H."/>
            <person name="Jorgensen S.L."/>
            <person name="Zaremba-Niedzwiedzka K."/>
            <person name="Martijn J."/>
            <person name="Lind A.E."/>
            <person name="van Eijk R."/>
            <person name="Schleper C."/>
            <person name="Guy L."/>
            <person name="Ettema T.J."/>
        </authorList>
    </citation>
    <scope>NUCLEOTIDE SEQUENCE</scope>
</reference>
<evidence type="ECO:0000313" key="1">
    <source>
        <dbReference type="EMBL" id="KKO03561.1"/>
    </source>
</evidence>
<accession>A0A0F9VEH9</accession>
<name>A0A0F9VEH9_9ZZZZ</name>
<dbReference type="EMBL" id="LAZR01000026">
    <property type="protein sequence ID" value="KKO03561.1"/>
    <property type="molecule type" value="Genomic_DNA"/>
</dbReference>
<proteinExistence type="predicted"/>
<organism evidence="1">
    <name type="scientific">marine sediment metagenome</name>
    <dbReference type="NCBI Taxonomy" id="412755"/>
    <lineage>
        <taxon>unclassified sequences</taxon>
        <taxon>metagenomes</taxon>
        <taxon>ecological metagenomes</taxon>
    </lineage>
</organism>